<dbReference type="SMART" id="SM00635">
    <property type="entry name" value="BID_2"/>
    <property type="match status" value="3"/>
</dbReference>
<accession>A0A926QGS8</accession>
<dbReference type="SUPFAM" id="SSF51445">
    <property type="entry name" value="(Trans)glycosidases"/>
    <property type="match status" value="1"/>
</dbReference>
<dbReference type="InterPro" id="IPR052177">
    <property type="entry name" value="Divisome_Glycosyl_Hydrolase"/>
</dbReference>
<dbReference type="InterPro" id="IPR008964">
    <property type="entry name" value="Invasin/intimin_cell_adhesion"/>
</dbReference>
<evidence type="ECO:0000259" key="2">
    <source>
        <dbReference type="SMART" id="SM00635"/>
    </source>
</evidence>
<dbReference type="InterPro" id="IPR003790">
    <property type="entry name" value="GHL10"/>
</dbReference>
<dbReference type="Gene3D" id="2.60.40.1080">
    <property type="match status" value="3"/>
</dbReference>
<dbReference type="SUPFAM" id="SSF49373">
    <property type="entry name" value="Invasin/intimin cell-adhesion fragments"/>
    <property type="match status" value="3"/>
</dbReference>
<feature type="domain" description="BIG2" evidence="2">
    <location>
        <begin position="384"/>
        <end position="465"/>
    </location>
</feature>
<evidence type="ECO:0000313" key="3">
    <source>
        <dbReference type="EMBL" id="MBD0378761.1"/>
    </source>
</evidence>
<evidence type="ECO:0000313" key="4">
    <source>
        <dbReference type="Proteomes" id="UP000650466"/>
    </source>
</evidence>
<evidence type="ECO:0000256" key="1">
    <source>
        <dbReference type="ARBA" id="ARBA00022729"/>
    </source>
</evidence>
<feature type="domain" description="BIG2" evidence="2">
    <location>
        <begin position="215"/>
        <end position="288"/>
    </location>
</feature>
<dbReference type="Proteomes" id="UP000650466">
    <property type="component" value="Unassembled WGS sequence"/>
</dbReference>
<keyword evidence="4" id="KW-1185">Reference proteome</keyword>
<comment type="caution">
    <text evidence="3">The sequence shown here is derived from an EMBL/GenBank/DDBJ whole genome shotgun (WGS) entry which is preliminary data.</text>
</comment>
<name>A0A926QGS8_9BACL</name>
<dbReference type="Gene3D" id="2.60.40.10">
    <property type="entry name" value="Immunoglobulins"/>
    <property type="match status" value="2"/>
</dbReference>
<protein>
    <submittedName>
        <fullName evidence="3">Family 10 glycosylhydrolase</fullName>
    </submittedName>
</protein>
<dbReference type="Gene3D" id="3.30.1920.20">
    <property type="match status" value="1"/>
</dbReference>
<feature type="domain" description="BIG2" evidence="2">
    <location>
        <begin position="296"/>
        <end position="377"/>
    </location>
</feature>
<dbReference type="InterPro" id="IPR017853">
    <property type="entry name" value="GH"/>
</dbReference>
<dbReference type="InterPro" id="IPR058094">
    <property type="entry name" value="Ig-like_OmpL47-like"/>
</dbReference>
<dbReference type="Gene3D" id="2.60.120.430">
    <property type="entry name" value="Galactose-binding lectin"/>
    <property type="match status" value="1"/>
</dbReference>
<dbReference type="PANTHER" id="PTHR43405:SF1">
    <property type="entry name" value="GLYCOSYL HYDROLASE DIGH"/>
    <property type="match status" value="1"/>
</dbReference>
<keyword evidence="1" id="KW-0732">Signal</keyword>
<proteinExistence type="predicted"/>
<dbReference type="EMBL" id="JACVVD010000001">
    <property type="protein sequence ID" value="MBD0378761.1"/>
    <property type="molecule type" value="Genomic_DNA"/>
</dbReference>
<dbReference type="PANTHER" id="PTHR43405">
    <property type="entry name" value="GLYCOSYL HYDROLASE DIGH"/>
    <property type="match status" value="1"/>
</dbReference>
<dbReference type="Pfam" id="PF02638">
    <property type="entry name" value="GHL10"/>
    <property type="match status" value="1"/>
</dbReference>
<dbReference type="InterPro" id="IPR013783">
    <property type="entry name" value="Ig-like_fold"/>
</dbReference>
<dbReference type="Gene3D" id="3.20.20.80">
    <property type="entry name" value="Glycosidases"/>
    <property type="match status" value="1"/>
</dbReference>
<reference evidence="3" key="1">
    <citation type="submission" date="2020-09" db="EMBL/GenBank/DDBJ databases">
        <title>Draft Genome Sequence of Paenibacillus sp. WST5.</title>
        <authorList>
            <person name="Bao Z."/>
        </authorList>
    </citation>
    <scope>NUCLEOTIDE SEQUENCE</scope>
    <source>
        <strain evidence="3">WST5</strain>
    </source>
</reference>
<dbReference type="NCBIfam" id="NF047446">
    <property type="entry name" value="barrel_OmpL47"/>
    <property type="match status" value="1"/>
</dbReference>
<dbReference type="Pfam" id="PF02368">
    <property type="entry name" value="Big_2"/>
    <property type="match status" value="3"/>
</dbReference>
<dbReference type="AlphaFoldDB" id="A0A926QGS8"/>
<dbReference type="InterPro" id="IPR003343">
    <property type="entry name" value="Big_2"/>
</dbReference>
<sequence length="1187" mass="129333">MIPFLTALIFFTSTFISGFSHESPTAYADSVAEINAASSPAYANVENFEQTTNLSASSAQAKSVSIGLISRPETIYYGYHAVKLAYDFTGMTGTSAAYINFKDPSGTAGRTLQGVPKKLGVWVFGDGNNHWLRAQLQDATGTKTAVDFTSSNGLNWTGWKYVTIAVPSTLKAPLKINQIYVVETKENNKNSGVLYFDQLNAFYSDSTVFGLDVVGLPPMQVGDTKQAAVNATYQNSTEPVPVLSGITYRSSDERIATIDAGGTVRALQAGTVTIAAAYGNAPEAAYTLTVTAEAPIPQKLELSALSKLETGATNRLRVYATYSGAADPVTIASGAAFQCSSPDIATVDASGLIKAVKPGTTTITASYSGVSLQYVLTVTNPVPVLQSIALTGLKAMTVGESRQTKVFGTYTWLPESVELTSGVTFISSNPGIASVSASGTVTALQMGTSRITVTYGGKSNDFYLVVNKVATVPKRELRAAWIATVDNIDWPKKGVVEAEAQKREFIELLDVLQEAGMNAVIVQVKPTADAFYPSAYAPWSEWLTGQQGKDPGYNPLAFMLEEVHKRNMEFHAWFNPYRISLQDRIDKLVPNHPARLHPDWVVTYGGKLYFNPGIPEAKQFITDSIMEVVKNYDIDAVHFDDYFYPYPVTGVDFPDQEAYSKYGSSFPNKGDWRRSNVNAFVQEMNAAIKQEKSWVKFGISPFGIWKNKNQDPSGSDTNGLSSYDAIYADTKKWVDQAWIDYVAPQIYWYMGYSPASYDKLIEWWSGVTAGKNVHLYSGQAVYRIGSADPAWQNPDEMPNQVAYNRNFNNVHGSIFFSSIWFKSNPLGFTDRLKTDFYRYPALVPAMPWLDQAAPDAPVLASAVRKASGIEVTWKNDEQSDTAYYVIYRFDGAAAQGLQDPTPIIAKVRKQSGTDLTYVDKTATDGNIYTYVVTAIDRIHNESAASNSITMTNILDVTPPVSAAAIEGTQNNGWYVSEVRVQLSANDDLTGVKQTEFSTDNGSTWNLYVSPISLSADGVHTLLYRSTDNAGNVEQPQTAQIPIDRTAPTIQINGAMTYTVDQTVSITCTAADTVSGIVYNPCAQPLVSAPAYQLELGTHDVTVQVTDRAGNTGTRSESYTVQVTENSIASLIGEFVTGPGEQGIENSLLKKLEHRQTDALIHEINAQTGNRITAEQAGILIKWIQALQ</sequence>
<organism evidence="3 4">
    <name type="scientific">Paenibacillus sedimenti</name>
    <dbReference type="NCBI Taxonomy" id="2770274"/>
    <lineage>
        <taxon>Bacteria</taxon>
        <taxon>Bacillati</taxon>
        <taxon>Bacillota</taxon>
        <taxon>Bacilli</taxon>
        <taxon>Bacillales</taxon>
        <taxon>Paenibacillaceae</taxon>
        <taxon>Paenibacillus</taxon>
    </lineage>
</organism>
<gene>
    <name evidence="3" type="ORF">ICC18_01320</name>
</gene>